<organism evidence="1 2">
    <name type="scientific">Cuscuta europaea</name>
    <name type="common">European dodder</name>
    <dbReference type="NCBI Taxonomy" id="41803"/>
    <lineage>
        <taxon>Eukaryota</taxon>
        <taxon>Viridiplantae</taxon>
        <taxon>Streptophyta</taxon>
        <taxon>Embryophyta</taxon>
        <taxon>Tracheophyta</taxon>
        <taxon>Spermatophyta</taxon>
        <taxon>Magnoliopsida</taxon>
        <taxon>eudicotyledons</taxon>
        <taxon>Gunneridae</taxon>
        <taxon>Pentapetalae</taxon>
        <taxon>asterids</taxon>
        <taxon>lamiids</taxon>
        <taxon>Solanales</taxon>
        <taxon>Convolvulaceae</taxon>
        <taxon>Cuscuteae</taxon>
        <taxon>Cuscuta</taxon>
        <taxon>Cuscuta subgen. Cuscuta</taxon>
    </lineage>
</organism>
<protein>
    <submittedName>
        <fullName evidence="1">Uncharacterized protein</fullName>
    </submittedName>
</protein>
<comment type="caution">
    <text evidence="1">The sequence shown here is derived from an EMBL/GenBank/DDBJ whole genome shotgun (WGS) entry which is preliminary data.</text>
</comment>
<dbReference type="EMBL" id="CAMAPE010000004">
    <property type="protein sequence ID" value="CAH9056188.1"/>
    <property type="molecule type" value="Genomic_DNA"/>
</dbReference>
<dbReference type="AlphaFoldDB" id="A0A9P0YHG9"/>
<dbReference type="OrthoDB" id="1318302at2759"/>
<reference evidence="1" key="1">
    <citation type="submission" date="2022-07" db="EMBL/GenBank/DDBJ databases">
        <authorList>
            <person name="Macas J."/>
            <person name="Novak P."/>
            <person name="Neumann P."/>
        </authorList>
    </citation>
    <scope>NUCLEOTIDE SEQUENCE</scope>
</reference>
<sequence>MILAGVGVVSIIIISSIVWPPQVSIYAFTLSSRLATSGSNSTAAEPPPLAANCTIAFAFANNRQVFGSDNSGVLYEYDEIEVSVAWDGRNETLMRANLGTFLQDSLQQKPVLRAVTDIFVLPDLQWAEDYTFTVNVKARVRAEVRTEHETAFYTKATCDEVKIGIAKTQSADMVGVMLNGPQRCWVAKLKSGFYF</sequence>
<proteinExistence type="predicted"/>
<evidence type="ECO:0000313" key="1">
    <source>
        <dbReference type="EMBL" id="CAH9056188.1"/>
    </source>
</evidence>
<evidence type="ECO:0000313" key="2">
    <source>
        <dbReference type="Proteomes" id="UP001152484"/>
    </source>
</evidence>
<name>A0A9P0YHG9_CUSEU</name>
<keyword evidence="2" id="KW-1185">Reference proteome</keyword>
<accession>A0A9P0YHG9</accession>
<dbReference type="Proteomes" id="UP001152484">
    <property type="component" value="Unassembled WGS sequence"/>
</dbReference>
<gene>
    <name evidence="1" type="ORF">CEURO_LOCUS879</name>
</gene>